<dbReference type="InterPro" id="IPR001708">
    <property type="entry name" value="YidC/ALB3/OXA1/COX18"/>
</dbReference>
<organism evidence="8">
    <name type="scientific">Alexandrium monilatum</name>
    <dbReference type="NCBI Taxonomy" id="311494"/>
    <lineage>
        <taxon>Eukaryota</taxon>
        <taxon>Sar</taxon>
        <taxon>Alveolata</taxon>
        <taxon>Dinophyceae</taxon>
        <taxon>Gonyaulacales</taxon>
        <taxon>Pyrocystaceae</taxon>
        <taxon>Alexandrium</taxon>
    </lineage>
</organism>
<proteinExistence type="inferred from homology"/>
<evidence type="ECO:0000313" key="8">
    <source>
        <dbReference type="EMBL" id="CAE4630104.1"/>
    </source>
</evidence>
<protein>
    <recommendedName>
        <fullName evidence="7">Membrane insertase YidC/Oxa/ALB C-terminal domain-containing protein</fullName>
    </recommendedName>
</protein>
<feature type="transmembrane region" description="Helical" evidence="6">
    <location>
        <begin position="207"/>
        <end position="228"/>
    </location>
</feature>
<accession>A0A7S4RZY4</accession>
<evidence type="ECO:0000256" key="1">
    <source>
        <dbReference type="ARBA" id="ARBA00004141"/>
    </source>
</evidence>
<dbReference type="PANTHER" id="PTHR12428:SF65">
    <property type="entry name" value="CYTOCHROME C OXIDASE ASSEMBLY PROTEIN COX18, MITOCHONDRIAL"/>
    <property type="match status" value="1"/>
</dbReference>
<reference evidence="8" key="1">
    <citation type="submission" date="2021-01" db="EMBL/GenBank/DDBJ databases">
        <authorList>
            <person name="Corre E."/>
            <person name="Pelletier E."/>
            <person name="Niang G."/>
            <person name="Scheremetjew M."/>
            <person name="Finn R."/>
            <person name="Kale V."/>
            <person name="Holt S."/>
            <person name="Cochrane G."/>
            <person name="Meng A."/>
            <person name="Brown T."/>
            <person name="Cohen L."/>
        </authorList>
    </citation>
    <scope>NUCLEOTIDE SEQUENCE</scope>
    <source>
        <strain evidence="8">CCMP3105</strain>
    </source>
</reference>
<dbReference type="GO" id="GO:0032979">
    <property type="term" value="P:protein insertion into mitochondrial inner membrane from matrix"/>
    <property type="evidence" value="ECO:0007669"/>
    <property type="project" value="TreeGrafter"/>
</dbReference>
<evidence type="ECO:0000256" key="2">
    <source>
        <dbReference type="ARBA" id="ARBA00022692"/>
    </source>
</evidence>
<evidence type="ECO:0000256" key="5">
    <source>
        <dbReference type="RuleBase" id="RU003945"/>
    </source>
</evidence>
<dbReference type="InterPro" id="IPR028055">
    <property type="entry name" value="YidC/Oxa/ALB_C"/>
</dbReference>
<comment type="similarity">
    <text evidence="5">Belongs to the OXA1/ALB3/YidC family.</text>
</comment>
<keyword evidence="4 6" id="KW-0472">Membrane</keyword>
<dbReference type="EMBL" id="HBNR01060978">
    <property type="protein sequence ID" value="CAE4630104.1"/>
    <property type="molecule type" value="Transcribed_RNA"/>
</dbReference>
<feature type="transmembrane region" description="Helical" evidence="6">
    <location>
        <begin position="240"/>
        <end position="266"/>
    </location>
</feature>
<feature type="transmembrane region" description="Helical" evidence="6">
    <location>
        <begin position="287"/>
        <end position="311"/>
    </location>
</feature>
<dbReference type="AlphaFoldDB" id="A0A7S4RZY4"/>
<dbReference type="GO" id="GO:0005743">
    <property type="term" value="C:mitochondrial inner membrane"/>
    <property type="evidence" value="ECO:0007669"/>
    <property type="project" value="TreeGrafter"/>
</dbReference>
<name>A0A7S4RZY4_9DINO</name>
<dbReference type="Pfam" id="PF02096">
    <property type="entry name" value="60KD_IMP"/>
    <property type="match status" value="1"/>
</dbReference>
<keyword evidence="2 5" id="KW-0812">Transmembrane</keyword>
<dbReference type="PANTHER" id="PTHR12428">
    <property type="entry name" value="OXA1"/>
    <property type="match status" value="1"/>
</dbReference>
<evidence type="ECO:0000259" key="7">
    <source>
        <dbReference type="Pfam" id="PF02096"/>
    </source>
</evidence>
<evidence type="ECO:0000256" key="3">
    <source>
        <dbReference type="ARBA" id="ARBA00022989"/>
    </source>
</evidence>
<sequence>MTVHAPRPSVRWGAAVAGNSCAVWGSRRSTCTLWHSCSGHFAPAGLSWRRPRLGAEALGFVSGPSGARRFSGMPSDGAATAAAQAVASALESSTASSPPGAGPTAELGWLPTDAVLRLVDAVHEATGLEWWASIVLGTVALRLVLLPLVVHAVRNKCKMALMQPEMLELQLRYKGLGLQRTQEVSASFAREMQDVYRRNGFHPVYSVLPLFLQAPVFMSMFLALRRFGSVFPDAVTGGTLWFVNLAATDATLALPVLTGTSMFAAVEFGIRTQTAETSPEGALMQNIVRGFCISMPVVASFMPCSVLVYWVSTNTFTLLQSAVLAVPAVRQVLAIPQVPAHVMEETARLRAELQQGWPPSAATAPPAEPPRS</sequence>
<dbReference type="NCBIfam" id="TIGR03592">
    <property type="entry name" value="yidC_oxa1_cterm"/>
    <property type="match status" value="1"/>
</dbReference>
<dbReference type="CDD" id="cd20069">
    <property type="entry name" value="5TM_Oxa1-like"/>
    <property type="match status" value="1"/>
</dbReference>
<feature type="domain" description="Membrane insertase YidC/Oxa/ALB C-terminal" evidence="7">
    <location>
        <begin position="130"/>
        <end position="323"/>
    </location>
</feature>
<dbReference type="GO" id="GO:0032977">
    <property type="term" value="F:membrane insertase activity"/>
    <property type="evidence" value="ECO:0007669"/>
    <property type="project" value="InterPro"/>
</dbReference>
<gene>
    <name evidence="8" type="ORF">AMON00008_LOCUS42921</name>
</gene>
<evidence type="ECO:0000256" key="4">
    <source>
        <dbReference type="ARBA" id="ARBA00023136"/>
    </source>
</evidence>
<evidence type="ECO:0000256" key="6">
    <source>
        <dbReference type="SAM" id="Phobius"/>
    </source>
</evidence>
<keyword evidence="3 6" id="KW-1133">Transmembrane helix</keyword>
<feature type="transmembrane region" description="Helical" evidence="6">
    <location>
        <begin position="130"/>
        <end position="153"/>
    </location>
</feature>
<comment type="subcellular location">
    <subcellularLocation>
        <location evidence="1 5">Membrane</location>
        <topology evidence="1 5">Multi-pass membrane protein</topology>
    </subcellularLocation>
</comment>